<dbReference type="Proteomes" id="UP000318704">
    <property type="component" value="Chromosome"/>
</dbReference>
<evidence type="ECO:0000313" key="3">
    <source>
        <dbReference type="EMBL" id="QDT96197.1"/>
    </source>
</evidence>
<dbReference type="PROSITE" id="PS50042">
    <property type="entry name" value="CNMP_BINDING_3"/>
    <property type="match status" value="1"/>
</dbReference>
<proteinExistence type="predicted"/>
<dbReference type="AlphaFoldDB" id="A0A517VT56"/>
<evidence type="ECO:0000313" key="5">
    <source>
        <dbReference type="Proteomes" id="UP000318384"/>
    </source>
</evidence>
<accession>A0A517VT56</accession>
<dbReference type="RefSeq" id="WP_315851533.1">
    <property type="nucleotide sequence ID" value="NZ_CP037422.1"/>
</dbReference>
<dbReference type="PANTHER" id="PTHR30093:SF2">
    <property type="entry name" value="TYPE II SECRETION SYSTEM PROTEIN H"/>
    <property type="match status" value="1"/>
</dbReference>
<gene>
    <name evidence="3" type="primary">xcpT_15</name>
    <name evidence="4" type="synonym">xcpT_13</name>
    <name evidence="3" type="ORF">V144x_16500</name>
    <name evidence="4" type="ORF">V202x_12620</name>
</gene>
<protein>
    <submittedName>
        <fullName evidence="3">Type II secretion system protein G</fullName>
    </submittedName>
</protein>
<keyword evidence="1" id="KW-0472">Membrane</keyword>
<sequence length="274" mass="29990">MMRSLIQNRKGFTLIELLVVIAIIAILIALLLPAVQQAREAARRSSCKNNMKQIGLALHNYHDTHRTFPPSYVDNHPAGTPFMNNDLGWGTFILPFMDQAPLYNNISGSGAMDVDWTTIPAMTTGATAYARVILPAFMCPSDPMGGVNTKIDSYGKSNYKAVRSVLTYPTSARRMRDFTDGTSNTFIVGESDTKDHNGSIWVGKSTNSRNVLSNANATFPINGTDVDDLFSSVHVGGCHFVFADGRVRFLSENMNQDTYTALGTYNGGEVLGEF</sequence>
<name>A0A517VT56_9PLAN</name>
<dbReference type="EMBL" id="CP037422">
    <property type="protein sequence ID" value="QDU07901.1"/>
    <property type="molecule type" value="Genomic_DNA"/>
</dbReference>
<dbReference type="NCBIfam" id="TIGR04294">
    <property type="entry name" value="pre_pil_HX9DG"/>
    <property type="match status" value="1"/>
</dbReference>
<dbReference type="PANTHER" id="PTHR30093">
    <property type="entry name" value="GENERAL SECRETION PATHWAY PROTEIN G"/>
    <property type="match status" value="1"/>
</dbReference>
<dbReference type="SUPFAM" id="SSF54523">
    <property type="entry name" value="Pili subunits"/>
    <property type="match status" value="1"/>
</dbReference>
<feature type="domain" description="Cyclic nucleotide-binding" evidence="2">
    <location>
        <begin position="240"/>
        <end position="274"/>
    </location>
</feature>
<organism evidence="3 6">
    <name type="scientific">Gimesia aquarii</name>
    <dbReference type="NCBI Taxonomy" id="2527964"/>
    <lineage>
        <taxon>Bacteria</taxon>
        <taxon>Pseudomonadati</taxon>
        <taxon>Planctomycetota</taxon>
        <taxon>Planctomycetia</taxon>
        <taxon>Planctomycetales</taxon>
        <taxon>Planctomycetaceae</taxon>
        <taxon>Gimesia</taxon>
    </lineage>
</organism>
<dbReference type="Gene3D" id="3.30.700.10">
    <property type="entry name" value="Glycoprotein, Type 4 Pilin"/>
    <property type="match status" value="1"/>
</dbReference>
<keyword evidence="1" id="KW-1133">Transmembrane helix</keyword>
<feature type="transmembrane region" description="Helical" evidence="1">
    <location>
        <begin position="12"/>
        <end position="35"/>
    </location>
</feature>
<evidence type="ECO:0000256" key="1">
    <source>
        <dbReference type="SAM" id="Phobius"/>
    </source>
</evidence>
<dbReference type="Pfam" id="PF07963">
    <property type="entry name" value="N_methyl"/>
    <property type="match status" value="1"/>
</dbReference>
<accession>A0A517WRL5</accession>
<dbReference type="PROSITE" id="PS00409">
    <property type="entry name" value="PROKAR_NTER_METHYL"/>
    <property type="match status" value="1"/>
</dbReference>
<dbReference type="InterPro" id="IPR045584">
    <property type="entry name" value="Pilin-like"/>
</dbReference>
<dbReference type="InterPro" id="IPR012902">
    <property type="entry name" value="N_methyl_site"/>
</dbReference>
<dbReference type="InterPro" id="IPR027558">
    <property type="entry name" value="Pre_pil_HX9DG_C"/>
</dbReference>
<reference evidence="5 6" key="1">
    <citation type="submission" date="2019-03" db="EMBL/GenBank/DDBJ databases">
        <title>Deep-cultivation of Planctomycetes and their phenomic and genomic characterization uncovers novel biology.</title>
        <authorList>
            <person name="Wiegand S."/>
            <person name="Jogler M."/>
            <person name="Boedeker C."/>
            <person name="Pinto D."/>
            <person name="Vollmers J."/>
            <person name="Rivas-Marin E."/>
            <person name="Kohn T."/>
            <person name="Peeters S.H."/>
            <person name="Heuer A."/>
            <person name="Rast P."/>
            <person name="Oberbeckmann S."/>
            <person name="Bunk B."/>
            <person name="Jeske O."/>
            <person name="Meyerdierks A."/>
            <person name="Storesund J.E."/>
            <person name="Kallscheuer N."/>
            <person name="Luecker S."/>
            <person name="Lage O.M."/>
            <person name="Pohl T."/>
            <person name="Merkel B.J."/>
            <person name="Hornburger P."/>
            <person name="Mueller R.-W."/>
            <person name="Bruemmer F."/>
            <person name="Labrenz M."/>
            <person name="Spormann A.M."/>
            <person name="Op den Camp H."/>
            <person name="Overmann J."/>
            <person name="Amann R."/>
            <person name="Jetten M.S.M."/>
            <person name="Mascher T."/>
            <person name="Medema M.H."/>
            <person name="Devos D.P."/>
            <person name="Kaster A.-K."/>
            <person name="Ovreas L."/>
            <person name="Rohde M."/>
            <person name="Galperin M.Y."/>
            <person name="Jogler C."/>
        </authorList>
    </citation>
    <scope>NUCLEOTIDE SEQUENCE [LARGE SCALE GENOMIC DNA]</scope>
    <source>
        <strain evidence="3 6">V144</strain>
        <strain evidence="4 5">V202</strain>
    </source>
</reference>
<evidence type="ECO:0000313" key="4">
    <source>
        <dbReference type="EMBL" id="QDU07901.1"/>
    </source>
</evidence>
<dbReference type="InterPro" id="IPR000595">
    <property type="entry name" value="cNMP-bd_dom"/>
</dbReference>
<dbReference type="NCBIfam" id="TIGR02532">
    <property type="entry name" value="IV_pilin_GFxxxE"/>
    <property type="match status" value="1"/>
</dbReference>
<evidence type="ECO:0000313" key="6">
    <source>
        <dbReference type="Proteomes" id="UP000318704"/>
    </source>
</evidence>
<keyword evidence="5" id="KW-1185">Reference proteome</keyword>
<dbReference type="EMBL" id="CP037920">
    <property type="protein sequence ID" value="QDT96197.1"/>
    <property type="molecule type" value="Genomic_DNA"/>
</dbReference>
<dbReference type="InterPro" id="IPR011453">
    <property type="entry name" value="DUF1559"/>
</dbReference>
<dbReference type="Pfam" id="PF07596">
    <property type="entry name" value="SBP_bac_10"/>
    <property type="match status" value="1"/>
</dbReference>
<keyword evidence="1" id="KW-0812">Transmembrane</keyword>
<dbReference type="KEGG" id="gaw:V144x_16500"/>
<evidence type="ECO:0000259" key="2">
    <source>
        <dbReference type="PROSITE" id="PS50042"/>
    </source>
</evidence>
<dbReference type="Proteomes" id="UP000318384">
    <property type="component" value="Chromosome"/>
</dbReference>